<protein>
    <recommendedName>
        <fullName evidence="6">Protein kinase domain-containing protein</fullName>
    </recommendedName>
</protein>
<feature type="non-terminal residue" evidence="7">
    <location>
        <position position="138"/>
    </location>
</feature>
<evidence type="ECO:0000256" key="3">
    <source>
        <dbReference type="ARBA" id="ARBA00022777"/>
    </source>
</evidence>
<evidence type="ECO:0000256" key="1">
    <source>
        <dbReference type="ARBA" id="ARBA00022679"/>
    </source>
</evidence>
<evidence type="ECO:0000256" key="5">
    <source>
        <dbReference type="ARBA" id="ARBA00037982"/>
    </source>
</evidence>
<comment type="similarity">
    <text evidence="5">Belongs to the protein kinase superfamily. Ser/Thr protein kinase family. GCN2 subfamily.</text>
</comment>
<gene>
    <name evidence="7" type="ORF">PFISCL1PPCAC_16721</name>
</gene>
<dbReference type="InterPro" id="IPR011009">
    <property type="entry name" value="Kinase-like_dom_sf"/>
</dbReference>
<dbReference type="InterPro" id="IPR000719">
    <property type="entry name" value="Prot_kinase_dom"/>
</dbReference>
<keyword evidence="3" id="KW-0418">Kinase</keyword>
<dbReference type="SUPFAM" id="SSF56112">
    <property type="entry name" value="Protein kinase-like (PK-like)"/>
    <property type="match status" value="1"/>
</dbReference>
<dbReference type="Pfam" id="PF00069">
    <property type="entry name" value="Pkinase"/>
    <property type="match status" value="1"/>
</dbReference>
<comment type="caution">
    <text evidence="7">The sequence shown here is derived from an EMBL/GenBank/DDBJ whole genome shotgun (WGS) entry which is preliminary data.</text>
</comment>
<evidence type="ECO:0000256" key="4">
    <source>
        <dbReference type="ARBA" id="ARBA00022840"/>
    </source>
</evidence>
<proteinExistence type="inferred from homology"/>
<name>A0AAV5W3V4_9BILA</name>
<feature type="domain" description="Protein kinase" evidence="6">
    <location>
        <begin position="1"/>
        <end position="138"/>
    </location>
</feature>
<keyword evidence="8" id="KW-1185">Reference proteome</keyword>
<organism evidence="7 8">
    <name type="scientific">Pristionchus fissidentatus</name>
    <dbReference type="NCBI Taxonomy" id="1538716"/>
    <lineage>
        <taxon>Eukaryota</taxon>
        <taxon>Metazoa</taxon>
        <taxon>Ecdysozoa</taxon>
        <taxon>Nematoda</taxon>
        <taxon>Chromadorea</taxon>
        <taxon>Rhabditida</taxon>
        <taxon>Rhabditina</taxon>
        <taxon>Diplogasteromorpha</taxon>
        <taxon>Diplogasteroidea</taxon>
        <taxon>Neodiplogasteridae</taxon>
        <taxon>Pristionchus</taxon>
    </lineage>
</organism>
<dbReference type="GO" id="GO:0005737">
    <property type="term" value="C:cytoplasm"/>
    <property type="evidence" value="ECO:0007669"/>
    <property type="project" value="TreeGrafter"/>
</dbReference>
<dbReference type="PANTHER" id="PTHR11042:SF91">
    <property type="entry name" value="EUKARYOTIC TRANSLATION INITIATION FACTOR 2-ALPHA KINASE"/>
    <property type="match status" value="1"/>
</dbReference>
<evidence type="ECO:0000313" key="8">
    <source>
        <dbReference type="Proteomes" id="UP001432322"/>
    </source>
</evidence>
<evidence type="ECO:0000259" key="6">
    <source>
        <dbReference type="PROSITE" id="PS50011"/>
    </source>
</evidence>
<dbReference type="GO" id="GO:0005524">
    <property type="term" value="F:ATP binding"/>
    <property type="evidence" value="ECO:0007669"/>
    <property type="project" value="UniProtKB-KW"/>
</dbReference>
<evidence type="ECO:0000256" key="2">
    <source>
        <dbReference type="ARBA" id="ARBA00022741"/>
    </source>
</evidence>
<dbReference type="PANTHER" id="PTHR11042">
    <property type="entry name" value="EUKARYOTIC TRANSLATION INITIATION FACTOR 2-ALPHA KINASE EIF2-ALPHA KINASE -RELATED"/>
    <property type="match status" value="1"/>
</dbReference>
<evidence type="ECO:0000313" key="7">
    <source>
        <dbReference type="EMBL" id="GMT25424.1"/>
    </source>
</evidence>
<dbReference type="InterPro" id="IPR008271">
    <property type="entry name" value="Ser/Thr_kinase_AS"/>
</dbReference>
<dbReference type="GO" id="GO:0005634">
    <property type="term" value="C:nucleus"/>
    <property type="evidence" value="ECO:0007669"/>
    <property type="project" value="TreeGrafter"/>
</dbReference>
<dbReference type="PROSITE" id="PS50011">
    <property type="entry name" value="PROTEIN_KINASE_DOM"/>
    <property type="match status" value="1"/>
</dbReference>
<accession>A0AAV5W3V4</accession>
<sequence>MAKLKHPNIVRYNASWIETPPKYFQVPFQDHSIFLYIQMELCVHSLEEFLKDPQNKYRDLQKMRVLFKQLVEAVAYIHEKGIIHRDLKPSNILFDENGELLVCDLGIATQITIGDQEGEEVNETRTVIGTPLYISPEQ</sequence>
<reference evidence="7" key="1">
    <citation type="submission" date="2023-10" db="EMBL/GenBank/DDBJ databases">
        <title>Genome assembly of Pristionchus species.</title>
        <authorList>
            <person name="Yoshida K."/>
            <person name="Sommer R.J."/>
        </authorList>
    </citation>
    <scope>NUCLEOTIDE SEQUENCE</scope>
    <source>
        <strain evidence="7">RS5133</strain>
    </source>
</reference>
<dbReference type="EMBL" id="BTSY01000004">
    <property type="protein sequence ID" value="GMT25424.1"/>
    <property type="molecule type" value="Genomic_DNA"/>
</dbReference>
<dbReference type="Gene3D" id="3.30.200.20">
    <property type="entry name" value="Phosphorylase Kinase, domain 1"/>
    <property type="match status" value="1"/>
</dbReference>
<keyword evidence="1" id="KW-0808">Transferase</keyword>
<dbReference type="InterPro" id="IPR050339">
    <property type="entry name" value="CC_SR_Kinase"/>
</dbReference>
<dbReference type="SMART" id="SM00220">
    <property type="entry name" value="S_TKc"/>
    <property type="match status" value="1"/>
</dbReference>
<dbReference type="GO" id="GO:0004694">
    <property type="term" value="F:eukaryotic translation initiation factor 2alpha kinase activity"/>
    <property type="evidence" value="ECO:0007669"/>
    <property type="project" value="TreeGrafter"/>
</dbReference>
<dbReference type="Proteomes" id="UP001432322">
    <property type="component" value="Unassembled WGS sequence"/>
</dbReference>
<dbReference type="PROSITE" id="PS00108">
    <property type="entry name" value="PROTEIN_KINASE_ST"/>
    <property type="match status" value="1"/>
</dbReference>
<keyword evidence="4" id="KW-0067">ATP-binding</keyword>
<dbReference type="Gene3D" id="1.10.510.10">
    <property type="entry name" value="Transferase(Phosphotransferase) domain 1"/>
    <property type="match status" value="1"/>
</dbReference>
<dbReference type="AlphaFoldDB" id="A0AAV5W3V4"/>
<keyword evidence="2" id="KW-0547">Nucleotide-binding</keyword>